<dbReference type="Gene3D" id="3.40.366.10">
    <property type="entry name" value="Malonyl-Coenzyme A Acyl Carrier Protein, domain 2"/>
    <property type="match status" value="1"/>
</dbReference>
<dbReference type="PROSITE" id="PS52004">
    <property type="entry name" value="KS3_2"/>
    <property type="match status" value="1"/>
</dbReference>
<dbReference type="Pfam" id="PF02801">
    <property type="entry name" value="Ketoacyl-synt_C"/>
    <property type="match status" value="1"/>
</dbReference>
<feature type="domain" description="Ketosynthase family 3 (KS3)" evidence="8">
    <location>
        <begin position="15"/>
        <end position="448"/>
    </location>
</feature>
<evidence type="ECO:0000256" key="6">
    <source>
        <dbReference type="SAM" id="MobiDB-lite"/>
    </source>
</evidence>
<evidence type="ECO:0000259" key="7">
    <source>
        <dbReference type="PROSITE" id="PS50075"/>
    </source>
</evidence>
<dbReference type="Gene3D" id="1.10.1200.10">
    <property type="entry name" value="ACP-like"/>
    <property type="match status" value="1"/>
</dbReference>
<dbReference type="Pfam" id="PF00109">
    <property type="entry name" value="ketoacyl-synt"/>
    <property type="match status" value="1"/>
</dbReference>
<dbReference type="Gene3D" id="3.40.47.10">
    <property type="match status" value="1"/>
</dbReference>
<evidence type="ECO:0000256" key="5">
    <source>
        <dbReference type="ARBA" id="ARBA00023026"/>
    </source>
</evidence>
<keyword evidence="3" id="KW-0597">Phosphoprotein</keyword>
<feature type="domain" description="Carrier" evidence="7">
    <location>
        <begin position="977"/>
        <end position="1055"/>
    </location>
</feature>
<dbReference type="Gene3D" id="3.30.70.3290">
    <property type="match status" value="1"/>
</dbReference>
<gene>
    <name evidence="9" type="primary">pks1_2</name>
    <name evidence="9" type="ORF">VKT23_015294</name>
</gene>
<name>A0ABR1IY78_9AGAR</name>
<dbReference type="InterPro" id="IPR014030">
    <property type="entry name" value="Ketoacyl_synth_N"/>
</dbReference>
<dbReference type="EMBL" id="JBANRG010000051">
    <property type="protein sequence ID" value="KAK7444284.1"/>
    <property type="molecule type" value="Genomic_DNA"/>
</dbReference>
<dbReference type="InterPro" id="IPR014043">
    <property type="entry name" value="Acyl_transferase_dom"/>
</dbReference>
<dbReference type="PANTHER" id="PTHR43775">
    <property type="entry name" value="FATTY ACID SYNTHASE"/>
    <property type="match status" value="1"/>
</dbReference>
<keyword evidence="2" id="KW-0596">Phosphopantetheine</keyword>
<dbReference type="Proteomes" id="UP001498398">
    <property type="component" value="Unassembled WGS sequence"/>
</dbReference>
<sequence length="1059" mass="115264">MSGQINGSSAKMELDNSIAIVGMAVNLPGAPNTAKLWEVLEKGLNTVTEIPEFRFKVSDYNPPNHVNPKRIMKAHTGNFIDNVDEFDNQFFKISPREARSMDPQQRILLQTAYEALEDAGYVPDSTPSFNRETFGCYIGNGGQDYIQNLRNEVDAYYLMGTLRAFLSGRTSYVMQMGGPSITVDTGCSSSMIAIYQAARALITHDCNAVIAGGVNIFTSPDRFLGLDRAHFLSPTGQSKPFDASADGYSRGEGCGVFILKRLEDAVAEHDNILGIMRSVEVNHSGTSHSITHPHAPTQAKLWKRLVEKSGIPAERINVVEAHGTGTQAGDPTEMSSIRSVLGSAAAGRTEDNPLYITSVKANIGHQESASASAGMAKILLMLKYKTIPKHISFKNLNPRIPALELDHIRIPTEEQRWEPAPKYSKQPRVALLSNFGAAGSNSGAIVEEFIPPTHTGLTVRDTQEFLFGMSAKTEKALQQLRIKFIDWLVSSPDAKALQLADIAYTTTARRIIYPHRLSVVASSKEELVNKLQSASTNLVSSPHTTDEHTHGDEESADTYKHKVVFVFSGQGVQYLGMGRSLYKDSELFKSIVDECHSILIKNGFPGVLGILNCDGDKSGLSVLEEFEAYQAAIFSLEYALCKLWMSWGVEPSAVVGHSLGEYAALVVANVLSLQDALLIVAGRVRLMVQRCTTDATGMMAIALSGEQVQELIRKSGASSGFADVTVSCINSPTDSVVSGPKASLKALKEHIDQQIPGCKNTVLGVPFGYHSSAMNPLLADLTTLVKENITINSPSLPIISNLYGRLVEPGNDTVFNAAYFARHCAEPVQFEAGVRSLLSSPSLAKIDAWIEIGPHASLLPMLKWNPLVGTAGNGILVPSLRKQQHPWSTLLSSLAQLYTSSNVSVQWRSVFGQLTDNSVSCVSLPTYPFAKNKFWVAFKEETGAVLEEEYMEVDHVDKEDGSFSNGQANGMGKFHETTRLEMPQEVVNIVAETSAVNAADIKQDTELVSLGFDSMMSIELMEKLNVVYVGANFDHHALQACHSVADIVKQVSVRMGLPN</sequence>
<dbReference type="InterPro" id="IPR018201">
    <property type="entry name" value="Ketoacyl_synth_AS"/>
</dbReference>
<evidence type="ECO:0000313" key="9">
    <source>
        <dbReference type="EMBL" id="KAK7444284.1"/>
    </source>
</evidence>
<evidence type="ECO:0000313" key="10">
    <source>
        <dbReference type="Proteomes" id="UP001498398"/>
    </source>
</evidence>
<dbReference type="SMART" id="SM00827">
    <property type="entry name" value="PKS_AT"/>
    <property type="match status" value="1"/>
</dbReference>
<dbReference type="InterPro" id="IPR020841">
    <property type="entry name" value="PKS_Beta-ketoAc_synthase_dom"/>
</dbReference>
<dbReference type="Pfam" id="PF00698">
    <property type="entry name" value="Acyl_transf_1"/>
    <property type="match status" value="1"/>
</dbReference>
<evidence type="ECO:0000256" key="1">
    <source>
        <dbReference type="ARBA" id="ARBA00005179"/>
    </source>
</evidence>
<feature type="compositionally biased region" description="Polar residues" evidence="6">
    <location>
        <begin position="534"/>
        <end position="543"/>
    </location>
</feature>
<keyword evidence="10" id="KW-1185">Reference proteome</keyword>
<dbReference type="InterPro" id="IPR016039">
    <property type="entry name" value="Thiolase-like"/>
</dbReference>
<dbReference type="InterPro" id="IPR016036">
    <property type="entry name" value="Malonyl_transacylase_ACP-bd"/>
</dbReference>
<feature type="region of interest" description="Disordered" evidence="6">
    <location>
        <begin position="534"/>
        <end position="556"/>
    </location>
</feature>
<dbReference type="Pfam" id="PF00550">
    <property type="entry name" value="PP-binding"/>
    <property type="match status" value="1"/>
</dbReference>
<protein>
    <submittedName>
        <fullName evidence="9">Polyketide beta-ketoacyl-synthase</fullName>
    </submittedName>
</protein>
<evidence type="ECO:0000256" key="3">
    <source>
        <dbReference type="ARBA" id="ARBA00022553"/>
    </source>
</evidence>
<feature type="compositionally biased region" description="Basic and acidic residues" evidence="6">
    <location>
        <begin position="544"/>
        <end position="556"/>
    </location>
</feature>
<reference evidence="9 10" key="1">
    <citation type="submission" date="2024-01" db="EMBL/GenBank/DDBJ databases">
        <title>A draft genome for the cacao thread blight pathogen Marasmiellus scandens.</title>
        <authorList>
            <person name="Baruah I.K."/>
            <person name="Leung J."/>
            <person name="Bukari Y."/>
            <person name="Amoako-Attah I."/>
            <person name="Meinhardt L.W."/>
            <person name="Bailey B.A."/>
            <person name="Cohen S.P."/>
        </authorList>
    </citation>
    <scope>NUCLEOTIDE SEQUENCE [LARGE SCALE GENOMIC DNA]</scope>
    <source>
        <strain evidence="9 10">GH-19</strain>
    </source>
</reference>
<accession>A0ABR1IY78</accession>
<dbReference type="SUPFAM" id="SSF47336">
    <property type="entry name" value="ACP-like"/>
    <property type="match status" value="1"/>
</dbReference>
<dbReference type="InterPro" id="IPR009081">
    <property type="entry name" value="PP-bd_ACP"/>
</dbReference>
<dbReference type="InterPro" id="IPR036736">
    <property type="entry name" value="ACP-like_sf"/>
</dbReference>
<dbReference type="InterPro" id="IPR050091">
    <property type="entry name" value="PKS_NRPS_Biosynth_Enz"/>
</dbReference>
<dbReference type="PROSITE" id="PS50075">
    <property type="entry name" value="CARRIER"/>
    <property type="match status" value="1"/>
</dbReference>
<comment type="caution">
    <text evidence="9">The sequence shown here is derived from an EMBL/GenBank/DDBJ whole genome shotgun (WGS) entry which is preliminary data.</text>
</comment>
<dbReference type="SMART" id="SM00825">
    <property type="entry name" value="PKS_KS"/>
    <property type="match status" value="1"/>
</dbReference>
<dbReference type="InterPro" id="IPR001227">
    <property type="entry name" value="Ac_transferase_dom_sf"/>
</dbReference>
<dbReference type="SUPFAM" id="SSF52151">
    <property type="entry name" value="FabD/lysophospholipase-like"/>
    <property type="match status" value="1"/>
</dbReference>
<dbReference type="Pfam" id="PF22621">
    <property type="entry name" value="CurL-like_PKS_C"/>
    <property type="match status" value="1"/>
</dbReference>
<dbReference type="CDD" id="cd00833">
    <property type="entry name" value="PKS"/>
    <property type="match status" value="1"/>
</dbReference>
<organism evidence="9 10">
    <name type="scientific">Marasmiellus scandens</name>
    <dbReference type="NCBI Taxonomy" id="2682957"/>
    <lineage>
        <taxon>Eukaryota</taxon>
        <taxon>Fungi</taxon>
        <taxon>Dikarya</taxon>
        <taxon>Basidiomycota</taxon>
        <taxon>Agaricomycotina</taxon>
        <taxon>Agaricomycetes</taxon>
        <taxon>Agaricomycetidae</taxon>
        <taxon>Agaricales</taxon>
        <taxon>Marasmiineae</taxon>
        <taxon>Omphalotaceae</taxon>
        <taxon>Marasmiellus</taxon>
    </lineage>
</organism>
<proteinExistence type="predicted"/>
<dbReference type="PROSITE" id="PS00606">
    <property type="entry name" value="KS3_1"/>
    <property type="match status" value="1"/>
</dbReference>
<dbReference type="InterPro" id="IPR014031">
    <property type="entry name" value="Ketoacyl_synth_C"/>
</dbReference>
<keyword evidence="4" id="KW-0808">Transferase</keyword>
<dbReference type="InterPro" id="IPR016035">
    <property type="entry name" value="Acyl_Trfase/lysoPLipase"/>
</dbReference>
<dbReference type="SUPFAM" id="SSF55048">
    <property type="entry name" value="Probable ACP-binding domain of malonyl-CoA ACP transacylase"/>
    <property type="match status" value="1"/>
</dbReference>
<comment type="pathway">
    <text evidence="1">Secondary metabolite biosynthesis.</text>
</comment>
<keyword evidence="5" id="KW-0843">Virulence</keyword>
<evidence type="ECO:0000256" key="2">
    <source>
        <dbReference type="ARBA" id="ARBA00022450"/>
    </source>
</evidence>
<evidence type="ECO:0000256" key="4">
    <source>
        <dbReference type="ARBA" id="ARBA00022679"/>
    </source>
</evidence>
<dbReference type="SUPFAM" id="SSF53901">
    <property type="entry name" value="Thiolase-like"/>
    <property type="match status" value="1"/>
</dbReference>
<evidence type="ECO:0000259" key="8">
    <source>
        <dbReference type="PROSITE" id="PS52004"/>
    </source>
</evidence>
<dbReference type="PANTHER" id="PTHR43775:SF37">
    <property type="entry name" value="SI:DKEY-61P9.11"/>
    <property type="match status" value="1"/>
</dbReference>